<name>A0A1V8SVX5_9PEZI</name>
<accession>A0A1V8SVX5</accession>
<comment type="caution">
    <text evidence="5">The sequence shown here is derived from an EMBL/GenBank/DDBJ whole genome shotgun (WGS) entry which is preliminary data.</text>
</comment>
<dbReference type="Gene3D" id="3.40.50.1000">
    <property type="entry name" value="HAD superfamily/HAD-like"/>
    <property type="match status" value="2"/>
</dbReference>
<proteinExistence type="predicted"/>
<gene>
    <name evidence="5" type="ORF">B0A48_11485</name>
</gene>
<evidence type="ECO:0000259" key="4">
    <source>
        <dbReference type="Pfam" id="PF01494"/>
    </source>
</evidence>
<keyword evidence="6" id="KW-1185">Reference proteome</keyword>
<evidence type="ECO:0000313" key="5">
    <source>
        <dbReference type="EMBL" id="OQO03229.1"/>
    </source>
</evidence>
<dbReference type="InParanoid" id="A0A1V8SVX5"/>
<sequence length="496" mass="54563">MPESPDFYFQSLQQIRMPYWHTSRVICMGDAAFCPTPLAGMGASLALMSAYYLAGEMSTLKDGEHPQRAFAAYESVFRPIVNSHLPDPSSGPKLLHPAGRVHRWVFQRLITVVAWIVGRMSPADKKNTAENRQPTLMPYAAFEKMAIDGVLLRSSTPIPSARSALLHLQSQRIPFILLTNGGGKTEAERITDLSNKLDIELDTSLLVQSHTPFAELTHLHSKTVLVAGGDGSKCADVARSYGFDNVVTPGDILTAHPEIWPFARNFLDYYSSFARPLPSADPLKVDAIFVYNDPRDWGLDSTILLDLLLSSKGVLGTLSPKNGDASLPNNGYLQDSQPHLYYSNPDLWWASAHPLPRLGQGGFQHAFAGLWDKVTSGAELAHTLIGKPSQATYEFAERRLRAHRKTLFGAPGLNNPLSRVYMVGDNPESDIRGANAYDSPYGSQWRSLLVKTGVFSGSHGDEAPEYARPDALVQNVGEAVKWALSDCGWESKIEKE</sequence>
<dbReference type="GO" id="GO:0016491">
    <property type="term" value="F:oxidoreductase activity"/>
    <property type="evidence" value="ECO:0007669"/>
    <property type="project" value="UniProtKB-KW"/>
</dbReference>
<dbReference type="Pfam" id="PF13242">
    <property type="entry name" value="Hydrolase_like"/>
    <property type="match status" value="1"/>
</dbReference>
<dbReference type="NCBIfam" id="TIGR01460">
    <property type="entry name" value="HAD-SF-IIA"/>
    <property type="match status" value="1"/>
</dbReference>
<dbReference type="InterPro" id="IPR036412">
    <property type="entry name" value="HAD-like_sf"/>
</dbReference>
<evidence type="ECO:0000256" key="2">
    <source>
        <dbReference type="ARBA" id="ARBA00022827"/>
    </source>
</evidence>
<dbReference type="GO" id="GO:0071949">
    <property type="term" value="F:FAD binding"/>
    <property type="evidence" value="ECO:0007669"/>
    <property type="project" value="InterPro"/>
</dbReference>
<dbReference type="PANTHER" id="PTHR46865">
    <property type="entry name" value="OXIDOREDUCTASE-RELATED"/>
    <property type="match status" value="1"/>
</dbReference>
<organism evidence="5 6">
    <name type="scientific">Cryoendolithus antarcticus</name>
    <dbReference type="NCBI Taxonomy" id="1507870"/>
    <lineage>
        <taxon>Eukaryota</taxon>
        <taxon>Fungi</taxon>
        <taxon>Dikarya</taxon>
        <taxon>Ascomycota</taxon>
        <taxon>Pezizomycotina</taxon>
        <taxon>Dothideomycetes</taxon>
        <taxon>Dothideomycetidae</taxon>
        <taxon>Cladosporiales</taxon>
        <taxon>Cladosporiaceae</taxon>
        <taxon>Cryoendolithus</taxon>
    </lineage>
</organism>
<feature type="domain" description="FAD-binding" evidence="4">
    <location>
        <begin position="19"/>
        <end position="81"/>
    </location>
</feature>
<dbReference type="Proteomes" id="UP000192596">
    <property type="component" value="Unassembled WGS sequence"/>
</dbReference>
<keyword evidence="1" id="KW-0285">Flavoprotein</keyword>
<keyword evidence="3" id="KW-0560">Oxidoreductase</keyword>
<dbReference type="InterPro" id="IPR006357">
    <property type="entry name" value="HAD-SF_hydro_IIA"/>
</dbReference>
<dbReference type="InterPro" id="IPR036188">
    <property type="entry name" value="FAD/NAD-bd_sf"/>
</dbReference>
<dbReference type="PANTHER" id="PTHR46865:SF2">
    <property type="entry name" value="MONOOXYGENASE"/>
    <property type="match status" value="1"/>
</dbReference>
<dbReference type="InterPro" id="IPR002938">
    <property type="entry name" value="FAD-bd"/>
</dbReference>
<dbReference type="NCBIfam" id="TIGR01456">
    <property type="entry name" value="CECR5"/>
    <property type="match status" value="1"/>
</dbReference>
<reference evidence="6" key="1">
    <citation type="submission" date="2017-03" db="EMBL/GenBank/DDBJ databases">
        <title>Genomes of endolithic fungi from Antarctica.</title>
        <authorList>
            <person name="Coleine C."/>
            <person name="Masonjones S."/>
            <person name="Stajich J.E."/>
        </authorList>
    </citation>
    <scope>NUCLEOTIDE SEQUENCE [LARGE SCALE GENOMIC DNA]</scope>
    <source>
        <strain evidence="6">CCFEE 5527</strain>
    </source>
</reference>
<dbReference type="OrthoDB" id="270009at2759"/>
<dbReference type="AlphaFoldDB" id="A0A1V8SVX5"/>
<dbReference type="Gene3D" id="3.50.50.60">
    <property type="entry name" value="FAD/NAD(P)-binding domain"/>
    <property type="match status" value="1"/>
</dbReference>
<dbReference type="EMBL" id="NAJO01000025">
    <property type="protein sequence ID" value="OQO03229.1"/>
    <property type="molecule type" value="Genomic_DNA"/>
</dbReference>
<dbReference type="SUPFAM" id="SSF56784">
    <property type="entry name" value="HAD-like"/>
    <property type="match status" value="1"/>
</dbReference>
<dbReference type="InterPro" id="IPR051704">
    <property type="entry name" value="FAD_aromatic-hydroxylase"/>
</dbReference>
<dbReference type="Pfam" id="PF01494">
    <property type="entry name" value="FAD_binding_3"/>
    <property type="match status" value="1"/>
</dbReference>
<dbReference type="InterPro" id="IPR006353">
    <property type="entry name" value="HAD-SF_hydro_IIA_CECR5"/>
</dbReference>
<protein>
    <recommendedName>
        <fullName evidence="4">FAD-binding domain-containing protein</fullName>
    </recommendedName>
</protein>
<dbReference type="STRING" id="1507870.A0A1V8SVX5"/>
<keyword evidence="2" id="KW-0274">FAD</keyword>
<dbReference type="SUPFAM" id="SSF51905">
    <property type="entry name" value="FAD/NAD(P)-binding domain"/>
    <property type="match status" value="1"/>
</dbReference>
<evidence type="ECO:0000256" key="1">
    <source>
        <dbReference type="ARBA" id="ARBA00022630"/>
    </source>
</evidence>
<dbReference type="Pfam" id="PF13344">
    <property type="entry name" value="Hydrolase_6"/>
    <property type="match status" value="1"/>
</dbReference>
<evidence type="ECO:0000313" key="6">
    <source>
        <dbReference type="Proteomes" id="UP000192596"/>
    </source>
</evidence>
<evidence type="ECO:0000256" key="3">
    <source>
        <dbReference type="ARBA" id="ARBA00023002"/>
    </source>
</evidence>
<dbReference type="InterPro" id="IPR023214">
    <property type="entry name" value="HAD_sf"/>
</dbReference>